<evidence type="ECO:0000313" key="1">
    <source>
        <dbReference type="EMBL" id="KDN81885.1"/>
    </source>
</evidence>
<keyword evidence="2" id="KW-1185">Reference proteome</keyword>
<accession>A0A066YVD0</accession>
<gene>
    <name evidence="1" type="ORF">KCH_63240</name>
</gene>
<dbReference type="PATRIC" id="fig|1348663.4.peg.6118"/>
<dbReference type="HOGENOM" id="CLU_1592388_0_0_11"/>
<protein>
    <submittedName>
        <fullName evidence="1">Uncharacterized protein</fullName>
    </submittedName>
</protein>
<dbReference type="Proteomes" id="UP000027178">
    <property type="component" value="Unassembled WGS sequence"/>
</dbReference>
<proteinExistence type="predicted"/>
<evidence type="ECO:0000313" key="2">
    <source>
        <dbReference type="Proteomes" id="UP000027178"/>
    </source>
</evidence>
<reference evidence="1 2" key="1">
    <citation type="submission" date="2014-05" db="EMBL/GenBank/DDBJ databases">
        <title>Draft Genome Sequence of Kitasatospora cheerisanensis KCTC 2395.</title>
        <authorList>
            <person name="Nam D.H."/>
        </authorList>
    </citation>
    <scope>NUCLEOTIDE SEQUENCE [LARGE SCALE GENOMIC DNA]</scope>
    <source>
        <strain evidence="1 2">KCTC 2395</strain>
    </source>
</reference>
<dbReference type="AlphaFoldDB" id="A0A066YVD0"/>
<name>A0A066YVD0_9ACTN</name>
<organism evidence="1 2">
    <name type="scientific">Kitasatospora cheerisanensis KCTC 2395</name>
    <dbReference type="NCBI Taxonomy" id="1348663"/>
    <lineage>
        <taxon>Bacteria</taxon>
        <taxon>Bacillati</taxon>
        <taxon>Actinomycetota</taxon>
        <taxon>Actinomycetes</taxon>
        <taxon>Kitasatosporales</taxon>
        <taxon>Streptomycetaceae</taxon>
        <taxon>Kitasatospora</taxon>
    </lineage>
</organism>
<sequence length="167" mass="17956">MGAPGAGGEAAVRELRGLAHRWVDGQYGDPAELVEAAVRALVAGVDTPSLPLLAGLLRAELDQVPELFHRVMDELGFGFRPPEDYWQGRLALARWYAAEVVGGWLDPWDGAELVIENVAEAYGECAELAPMVEAVRALQDPGGPGRPADARDHLTRAARELLARIPS</sequence>
<dbReference type="EMBL" id="JNBY01000128">
    <property type="protein sequence ID" value="KDN81885.1"/>
    <property type="molecule type" value="Genomic_DNA"/>
</dbReference>
<comment type="caution">
    <text evidence="1">The sequence shown here is derived from an EMBL/GenBank/DDBJ whole genome shotgun (WGS) entry which is preliminary data.</text>
</comment>